<reference evidence="2" key="2">
    <citation type="submission" date="2023-04" db="EMBL/GenBank/DDBJ databases">
        <authorList>
            <person name="Bu L."/>
            <person name="Lu L."/>
            <person name="Laidemitt M.R."/>
            <person name="Zhang S.M."/>
            <person name="Mutuku M."/>
            <person name="Mkoji G."/>
            <person name="Steinauer M."/>
            <person name="Loker E.S."/>
        </authorList>
    </citation>
    <scope>NUCLEOTIDE SEQUENCE</scope>
    <source>
        <strain evidence="2">KasaAsao</strain>
        <tissue evidence="2">Whole Snail</tissue>
    </source>
</reference>
<feature type="compositionally biased region" description="Pro residues" evidence="1">
    <location>
        <begin position="313"/>
        <end position="322"/>
    </location>
</feature>
<feature type="region of interest" description="Disordered" evidence="1">
    <location>
        <begin position="404"/>
        <end position="429"/>
    </location>
</feature>
<dbReference type="EMBL" id="JASAOG010000133">
    <property type="protein sequence ID" value="KAK0048785.1"/>
    <property type="molecule type" value="Genomic_DNA"/>
</dbReference>
<sequence length="753" mass="84936">MQFQKCPIKFSLYRGSNIILLNDYIAKANYEIAHGQFLLQNELIAGQTFDLEIRGKGILKMQAFDSKREAMMWVTDQVPLSHGSIRIRTTNLFYYKISVPLQGNEIILSTRKGQRQDRLEGKILAFDIEYGDLMVMVLNEQNNNYVGLDDNCKSRHIEINCAPKLSHAYLKHYNPSSLCTPDNGCLRPGEQFKLEVNGPEGSNQTGSYLRICASRRHGEYGNDPLLRCEGTPNLPEYKGKRLMIKPKANETFILNVVDNWVFVHRSGREYDRLEAPVSTCDLALYFEMHRVEIRLWRLRVVPFGENKREDCPPNYPAPPPPRRIPRRQPSVSSATTGFSELQSSFCSSESGSHRYISIQRDNGLSAYISAESFQENSDMDHLDFESCQFDSGETYRPGVPGFSAVPRRTPPLPPKPHSFSSKGKPVDEVKPLVPPRLPPKCAYANKPLPPLPLPKRLEVEKNERCLEWVQSLDMSDANENASTYNGNLVSSVSTDSSFMITYSCGDNEEHYRHELNITDTQAQHIPINDPRLSNGTLSNTCNLPDSPTSMSSLDSQGFFQDMTDCGLLMNPPPCGSAKKMSCGEDENMDKNLSDSMDSESNFSEMSTDETDVKTVAKRKINNLASWDDSDTHDDFQPFYKSIHGEDANPYPTPSTTESESEEGACFVFFENELNREDEGVTLRKSTLHDRNIVESSVINYSQCPSPTRIDGDIATIEQGPVLTIPSNLAFERSPTFKRNLNTSSIKRHNSKEK</sequence>
<proteinExistence type="predicted"/>
<evidence type="ECO:0000313" key="2">
    <source>
        <dbReference type="EMBL" id="KAK0048785.1"/>
    </source>
</evidence>
<gene>
    <name evidence="2" type="ORF">Bpfe_021733</name>
</gene>
<feature type="region of interest" description="Disordered" evidence="1">
    <location>
        <begin position="308"/>
        <end position="333"/>
    </location>
</feature>
<name>A0AAD8F2F0_BIOPF</name>
<evidence type="ECO:0000256" key="1">
    <source>
        <dbReference type="SAM" id="MobiDB-lite"/>
    </source>
</evidence>
<protein>
    <submittedName>
        <fullName evidence="2">Uncharacterized protein</fullName>
    </submittedName>
</protein>
<keyword evidence="3" id="KW-1185">Reference proteome</keyword>
<dbReference type="Proteomes" id="UP001233172">
    <property type="component" value="Unassembled WGS sequence"/>
</dbReference>
<organism evidence="2 3">
    <name type="scientific">Biomphalaria pfeifferi</name>
    <name type="common">Bloodfluke planorb</name>
    <name type="synonym">Freshwater snail</name>
    <dbReference type="NCBI Taxonomy" id="112525"/>
    <lineage>
        <taxon>Eukaryota</taxon>
        <taxon>Metazoa</taxon>
        <taxon>Spiralia</taxon>
        <taxon>Lophotrochozoa</taxon>
        <taxon>Mollusca</taxon>
        <taxon>Gastropoda</taxon>
        <taxon>Heterobranchia</taxon>
        <taxon>Euthyneura</taxon>
        <taxon>Panpulmonata</taxon>
        <taxon>Hygrophila</taxon>
        <taxon>Lymnaeoidea</taxon>
        <taxon>Planorbidae</taxon>
        <taxon>Biomphalaria</taxon>
    </lineage>
</organism>
<reference evidence="2" key="1">
    <citation type="journal article" date="2023" name="PLoS Negl. Trop. Dis.">
        <title>A genome sequence for Biomphalaria pfeifferi, the major vector snail for the human-infecting parasite Schistosoma mansoni.</title>
        <authorList>
            <person name="Bu L."/>
            <person name="Lu L."/>
            <person name="Laidemitt M.R."/>
            <person name="Zhang S.M."/>
            <person name="Mutuku M."/>
            <person name="Mkoji G."/>
            <person name="Steinauer M."/>
            <person name="Loker E.S."/>
        </authorList>
    </citation>
    <scope>NUCLEOTIDE SEQUENCE</scope>
    <source>
        <strain evidence="2">KasaAsao</strain>
    </source>
</reference>
<evidence type="ECO:0000313" key="3">
    <source>
        <dbReference type="Proteomes" id="UP001233172"/>
    </source>
</evidence>
<dbReference type="AlphaFoldDB" id="A0AAD8F2F0"/>
<accession>A0AAD8F2F0</accession>
<comment type="caution">
    <text evidence="2">The sequence shown here is derived from an EMBL/GenBank/DDBJ whole genome shotgun (WGS) entry which is preliminary data.</text>
</comment>